<dbReference type="Pfam" id="PF07940">
    <property type="entry name" value="Hepar_II_III_C"/>
    <property type="match status" value="1"/>
</dbReference>
<evidence type="ECO:0008006" key="8">
    <source>
        <dbReference type="Google" id="ProtNLM"/>
    </source>
</evidence>
<feature type="signal peptide" evidence="2">
    <location>
        <begin position="1"/>
        <end position="26"/>
    </location>
</feature>
<dbReference type="Pfam" id="PF26374">
    <property type="entry name" value="Ulvan_lyaseC"/>
    <property type="match status" value="1"/>
</dbReference>
<dbReference type="GO" id="GO:0030313">
    <property type="term" value="C:cell envelope"/>
    <property type="evidence" value="ECO:0007669"/>
    <property type="project" value="UniProtKB-SubCell"/>
</dbReference>
<protein>
    <recommendedName>
        <fullName evidence="8">Heparinase II/III-like protein</fullName>
    </recommendedName>
</protein>
<dbReference type="Pfam" id="PF26377">
    <property type="entry name" value="Ulvan_lyase_2nd"/>
    <property type="match status" value="1"/>
</dbReference>
<evidence type="ECO:0000313" key="7">
    <source>
        <dbReference type="Proteomes" id="UP000249873"/>
    </source>
</evidence>
<evidence type="ECO:0000256" key="2">
    <source>
        <dbReference type="SAM" id="SignalP"/>
    </source>
</evidence>
<organism evidence="6 7">
    <name type="scientific">Arcticibacterium luteifluviistationis</name>
    <dbReference type="NCBI Taxonomy" id="1784714"/>
    <lineage>
        <taxon>Bacteria</taxon>
        <taxon>Pseudomonadati</taxon>
        <taxon>Bacteroidota</taxon>
        <taxon>Cytophagia</taxon>
        <taxon>Cytophagales</taxon>
        <taxon>Leadbetterellaceae</taxon>
        <taxon>Arcticibacterium</taxon>
    </lineage>
</organism>
<proteinExistence type="predicted"/>
<dbReference type="InterPro" id="IPR058848">
    <property type="entry name" value="Ulvan_lyase_C"/>
</dbReference>
<feature type="domain" description="Endo-acting ulvan lyase 2nd" evidence="5">
    <location>
        <begin position="346"/>
        <end position="456"/>
    </location>
</feature>
<dbReference type="GO" id="GO:0016829">
    <property type="term" value="F:lyase activity"/>
    <property type="evidence" value="ECO:0007669"/>
    <property type="project" value="InterPro"/>
</dbReference>
<evidence type="ECO:0000259" key="5">
    <source>
        <dbReference type="Pfam" id="PF26377"/>
    </source>
</evidence>
<dbReference type="Gene3D" id="2.70.98.70">
    <property type="match status" value="1"/>
</dbReference>
<feature type="domain" description="Endo-acting ulvan lyase C-terminal" evidence="4">
    <location>
        <begin position="790"/>
        <end position="872"/>
    </location>
</feature>
<evidence type="ECO:0000259" key="3">
    <source>
        <dbReference type="Pfam" id="PF07940"/>
    </source>
</evidence>
<evidence type="ECO:0000256" key="1">
    <source>
        <dbReference type="ARBA" id="ARBA00004196"/>
    </source>
</evidence>
<comment type="subcellular location">
    <subcellularLocation>
        <location evidence="1">Cell envelope</location>
    </subcellularLocation>
</comment>
<dbReference type="OrthoDB" id="8732671at2"/>
<dbReference type="EMBL" id="CP029480">
    <property type="protein sequence ID" value="AWV97643.1"/>
    <property type="molecule type" value="Genomic_DNA"/>
</dbReference>
<sequence length="942" mass="107092">MYGYVKKMRLLLFLCVSLFVQQTAFAQFAFPETIERNHPRLISPQVNKDDIRQKLKDSPEVKESYEAIKAKISKYVAQFKTDPEWLSSRLQMHWKTHATEIYVDGEFYSHASGHAPVPTVRLTGQRDYVTDYKTSSLEETQPYLEDERGMYLQHKETGKWDWINPSKTGRIIENTNEKILRIAKDAALVYFIEGDEAYAKLATHVFDVYMHGLYYRNEPIDLQKSNIQNIIGITSFQVIKENIVDELAETYDFLYDYLQKNKKEQIPIYTASLKKLAEIIIKNGVPDNNWNLHQANFVIQLALVLDDNTAYPDGKGCQYYLNRVFNETEARQWSVKDVLASGYDQQNGIWNESAGYAISVAKGYSHLVRVIQEALNINILPYMPILPKAVAIMPQYLYPNKSIVAFGDSHYGPLDTEAFLDLVSNAQQFKNREQEEEFTSLIYMLEGKSEKHSKRQNAFNEFLYDSKVILDASISPAKPEDYITSTFYAPNVSWIAIRNGFDQKHGLMISQVGSLGNHAHSNGIAMELYGKGFILGPEGGRGSSYFQSDYREYYSQFPAHNTVSVNGKSQYNKMRSYYAFEVNSLYPASERKTGFYPSINFSDLYFNEPSTNADQNRVMSIVRTAESTGYYVDIFRSRQKEGADEYHDYFYHNLGQQLEFTTIDNQSITLAPSSKLTSIEGNIKAYDYLKEEHSATFDKSFKATYNLNLSGQEQVDMNMWVLGNENREIFKVSTPPSEAFRHNVIPDEIVKDPLLTTVVRQYGEAWTKPFIAVYEPSTETEPATISNVEYFKSGNSENSFVGLKIESLDNRTDYVFSSDIHAVYKHDGISFEGTYALATTENDATTLFLGAGKSISKEGYSIEVLGKKSGSAALVLGSEMMLSCDEAILLTIPDFLQEGKPVLNIGMKPLNGSRAIIDGKAYISFKVPATEYQTITLESIKD</sequence>
<keyword evidence="2" id="KW-0732">Signal</keyword>
<dbReference type="KEGG" id="als:DJ013_05480"/>
<reference evidence="6 7" key="1">
    <citation type="submission" date="2018-05" db="EMBL/GenBank/DDBJ databases">
        <title>Complete genome sequence of Arcticibacterium luteifluviistationis SM1504T, a cytophagaceae bacterium isolated from Arctic surface seawater.</title>
        <authorList>
            <person name="Li Y."/>
            <person name="Qin Q.-L."/>
        </authorList>
    </citation>
    <scope>NUCLEOTIDE SEQUENCE [LARGE SCALE GENOMIC DNA]</scope>
    <source>
        <strain evidence="6 7">SM1504</strain>
    </source>
</reference>
<dbReference type="SUPFAM" id="SSF48230">
    <property type="entry name" value="Chondroitin AC/alginate lyase"/>
    <property type="match status" value="1"/>
</dbReference>
<name>A0A2Z4G9Q0_9BACT</name>
<accession>A0A2Z4G9Q0</accession>
<evidence type="ECO:0000313" key="6">
    <source>
        <dbReference type="EMBL" id="AWV97643.1"/>
    </source>
</evidence>
<dbReference type="InterPro" id="IPR008929">
    <property type="entry name" value="Chondroitin_lyas"/>
</dbReference>
<feature type="domain" description="Heparinase II/III-like C-terminal" evidence="3">
    <location>
        <begin position="489"/>
        <end position="575"/>
    </location>
</feature>
<dbReference type="Proteomes" id="UP000249873">
    <property type="component" value="Chromosome"/>
</dbReference>
<dbReference type="InterPro" id="IPR012480">
    <property type="entry name" value="Hepar_II_III_C"/>
</dbReference>
<gene>
    <name evidence="6" type="ORF">DJ013_05480</name>
</gene>
<dbReference type="AlphaFoldDB" id="A0A2Z4G9Q0"/>
<evidence type="ECO:0000259" key="4">
    <source>
        <dbReference type="Pfam" id="PF26374"/>
    </source>
</evidence>
<feature type="chain" id="PRO_5016465613" description="Heparinase II/III-like protein" evidence="2">
    <location>
        <begin position="27"/>
        <end position="942"/>
    </location>
</feature>
<dbReference type="Gene3D" id="1.50.10.100">
    <property type="entry name" value="Chondroitin AC/alginate lyase"/>
    <property type="match status" value="1"/>
</dbReference>
<dbReference type="InterPro" id="IPR058849">
    <property type="entry name" value="Ulvan_lyase_2nd"/>
</dbReference>
<keyword evidence="7" id="KW-1185">Reference proteome</keyword>